<keyword evidence="3" id="KW-1003">Cell membrane</keyword>
<evidence type="ECO:0000256" key="5">
    <source>
        <dbReference type="ARBA" id="ARBA00022673"/>
    </source>
</evidence>
<evidence type="ECO:0000313" key="19">
    <source>
        <dbReference type="Proteomes" id="UP000009046"/>
    </source>
</evidence>
<feature type="domain" description="Ion transport" evidence="16">
    <location>
        <begin position="596"/>
        <end position="713"/>
    </location>
</feature>
<dbReference type="VEuPathDB" id="VectorBase:PHUM356850"/>
<evidence type="ECO:0000256" key="2">
    <source>
        <dbReference type="ARBA" id="ARBA00022448"/>
    </source>
</evidence>
<evidence type="ECO:0000256" key="1">
    <source>
        <dbReference type="ARBA" id="ARBA00004651"/>
    </source>
</evidence>
<evidence type="ECO:0000313" key="18">
    <source>
        <dbReference type="EnsemblMetazoa" id="PHUM356850-PA"/>
    </source>
</evidence>
<dbReference type="OMA" id="CDEYYGE"/>
<dbReference type="PROSITE" id="PS50297">
    <property type="entry name" value="ANK_REP_REGION"/>
    <property type="match status" value="1"/>
</dbReference>
<evidence type="ECO:0000313" key="17">
    <source>
        <dbReference type="EMBL" id="EEB15225.1"/>
    </source>
</evidence>
<evidence type="ECO:0000256" key="11">
    <source>
        <dbReference type="ARBA" id="ARBA00023136"/>
    </source>
</evidence>
<feature type="transmembrane region" description="Helical" evidence="15">
    <location>
        <begin position="681"/>
        <end position="703"/>
    </location>
</feature>
<keyword evidence="9 15" id="KW-1133">Transmembrane helix</keyword>
<keyword evidence="10" id="KW-0406">Ion transport</keyword>
<feature type="repeat" description="ANK" evidence="13">
    <location>
        <begin position="255"/>
        <end position="287"/>
    </location>
</feature>
<keyword evidence="2" id="KW-0813">Transport</keyword>
<dbReference type="InParanoid" id="E0VPB9"/>
<keyword evidence="6 15" id="KW-0812">Transmembrane</keyword>
<keyword evidence="13" id="KW-0040">ANK repeat</keyword>
<protein>
    <recommendedName>
        <fullName evidence="16">Ion transport domain-containing protein</fullName>
    </recommendedName>
</protein>
<evidence type="ECO:0000256" key="4">
    <source>
        <dbReference type="ARBA" id="ARBA00022568"/>
    </source>
</evidence>
<keyword evidence="4" id="KW-0109">Calcium transport</keyword>
<evidence type="ECO:0000259" key="16">
    <source>
        <dbReference type="Pfam" id="PF00520"/>
    </source>
</evidence>
<dbReference type="GO" id="GO:0005886">
    <property type="term" value="C:plasma membrane"/>
    <property type="evidence" value="ECO:0007669"/>
    <property type="project" value="UniProtKB-SubCell"/>
</dbReference>
<dbReference type="Gene3D" id="1.25.40.20">
    <property type="entry name" value="Ankyrin repeat-containing domain"/>
    <property type="match status" value="1"/>
</dbReference>
<dbReference type="EMBL" id="DS235363">
    <property type="protein sequence ID" value="EEB15225.1"/>
    <property type="molecule type" value="Genomic_DNA"/>
</dbReference>
<proteinExistence type="predicted"/>
<dbReference type="GO" id="GO:0005262">
    <property type="term" value="F:calcium channel activity"/>
    <property type="evidence" value="ECO:0007669"/>
    <property type="project" value="UniProtKB-KW"/>
</dbReference>
<reference evidence="18" key="3">
    <citation type="submission" date="2021-02" db="UniProtKB">
        <authorList>
            <consortium name="EnsemblMetazoa"/>
        </authorList>
    </citation>
    <scope>IDENTIFICATION</scope>
    <source>
        <strain evidence="18">USDA</strain>
    </source>
</reference>
<dbReference type="GO" id="GO:0098703">
    <property type="term" value="P:calcium ion import across plasma membrane"/>
    <property type="evidence" value="ECO:0007669"/>
    <property type="project" value="TreeGrafter"/>
</dbReference>
<comment type="subcellular location">
    <subcellularLocation>
        <location evidence="1">Cell membrane</location>
        <topology evidence="1">Multi-pass membrane protein</topology>
    </subcellularLocation>
</comment>
<dbReference type="EnsemblMetazoa" id="PHUM356850-RA">
    <property type="protein sequence ID" value="PHUM356850-PA"/>
    <property type="gene ID" value="PHUM356850"/>
</dbReference>
<keyword evidence="12" id="KW-0407">Ion channel</keyword>
<dbReference type="SMART" id="SM00248">
    <property type="entry name" value="ANK"/>
    <property type="match status" value="5"/>
</dbReference>
<organism>
    <name type="scientific">Pediculus humanus subsp. corporis</name>
    <name type="common">Body louse</name>
    <dbReference type="NCBI Taxonomy" id="121224"/>
    <lineage>
        <taxon>Eukaryota</taxon>
        <taxon>Metazoa</taxon>
        <taxon>Ecdysozoa</taxon>
        <taxon>Arthropoda</taxon>
        <taxon>Hexapoda</taxon>
        <taxon>Insecta</taxon>
        <taxon>Pterygota</taxon>
        <taxon>Neoptera</taxon>
        <taxon>Paraneoptera</taxon>
        <taxon>Psocodea</taxon>
        <taxon>Troctomorpha</taxon>
        <taxon>Phthiraptera</taxon>
        <taxon>Anoplura</taxon>
        <taxon>Pediculidae</taxon>
        <taxon>Pediculus</taxon>
    </lineage>
</organism>
<keyword evidence="5" id="KW-0107">Calcium channel</keyword>
<dbReference type="STRING" id="121224.E0VPB9"/>
<keyword evidence="7" id="KW-0677">Repeat</keyword>
<gene>
    <name evidence="18" type="primary">8232063</name>
    <name evidence="17" type="ORF">Phum_PHUM356850</name>
</gene>
<dbReference type="HOGENOM" id="CLU_004840_1_0_1"/>
<dbReference type="InterPro" id="IPR005821">
    <property type="entry name" value="Ion_trans_dom"/>
</dbReference>
<keyword evidence="8" id="KW-0106">Calcium</keyword>
<dbReference type="KEGG" id="phu:Phum_PHUM356850"/>
<evidence type="ECO:0000256" key="3">
    <source>
        <dbReference type="ARBA" id="ARBA00022475"/>
    </source>
</evidence>
<dbReference type="EMBL" id="AAZO01004148">
    <property type="status" value="NOT_ANNOTATED_CDS"/>
    <property type="molecule type" value="Genomic_DNA"/>
</dbReference>
<feature type="repeat" description="ANK" evidence="13">
    <location>
        <begin position="187"/>
        <end position="219"/>
    </location>
</feature>
<keyword evidence="11 15" id="KW-0472">Membrane</keyword>
<feature type="repeat" description="ANK" evidence="13">
    <location>
        <begin position="288"/>
        <end position="320"/>
    </location>
</feature>
<evidence type="ECO:0000256" key="10">
    <source>
        <dbReference type="ARBA" id="ARBA00023065"/>
    </source>
</evidence>
<dbReference type="PANTHER" id="PTHR10582:SF28">
    <property type="entry name" value="NANCHUNG, ISOFORM B"/>
    <property type="match status" value="1"/>
</dbReference>
<dbReference type="PANTHER" id="PTHR10582">
    <property type="entry name" value="TRANSIENT RECEPTOR POTENTIAL ION CHANNEL PROTEIN"/>
    <property type="match status" value="1"/>
</dbReference>
<evidence type="ECO:0000256" key="9">
    <source>
        <dbReference type="ARBA" id="ARBA00022989"/>
    </source>
</evidence>
<dbReference type="AlphaFoldDB" id="E0VPB9"/>
<feature type="transmembrane region" description="Helical" evidence="15">
    <location>
        <begin position="571"/>
        <end position="588"/>
    </location>
</feature>
<feature type="region of interest" description="Disordered" evidence="14">
    <location>
        <begin position="100"/>
        <end position="121"/>
    </location>
</feature>
<dbReference type="Proteomes" id="UP000009046">
    <property type="component" value="Unassembled WGS sequence"/>
</dbReference>
<evidence type="ECO:0000256" key="14">
    <source>
        <dbReference type="SAM" id="MobiDB-lite"/>
    </source>
</evidence>
<evidence type="ECO:0000256" key="8">
    <source>
        <dbReference type="ARBA" id="ARBA00022837"/>
    </source>
</evidence>
<dbReference type="GeneID" id="8232063"/>
<dbReference type="RefSeq" id="XP_002427963.1">
    <property type="nucleotide sequence ID" value="XM_002427918.1"/>
</dbReference>
<dbReference type="InterPro" id="IPR002110">
    <property type="entry name" value="Ankyrin_rpt"/>
</dbReference>
<name>E0VPB9_PEDHC</name>
<accession>E0VPB9</accession>
<reference evidence="17" key="2">
    <citation type="submission" date="2007-04" db="EMBL/GenBank/DDBJ databases">
        <title>The genome of the human body louse.</title>
        <authorList>
            <consortium name="The Human Body Louse Genome Consortium"/>
            <person name="Kirkness E."/>
            <person name="Walenz B."/>
            <person name="Hass B."/>
            <person name="Bruggner R."/>
            <person name="Strausberg R."/>
        </authorList>
    </citation>
    <scope>NUCLEOTIDE SEQUENCE</scope>
    <source>
        <strain evidence="17">USDA</strain>
    </source>
</reference>
<evidence type="ECO:0000256" key="6">
    <source>
        <dbReference type="ARBA" id="ARBA00022692"/>
    </source>
</evidence>
<dbReference type="Pfam" id="PF00520">
    <property type="entry name" value="Ion_trans"/>
    <property type="match status" value="1"/>
</dbReference>
<dbReference type="FunFam" id="1.25.40.20:FF:000181">
    <property type="entry name" value="Nanchung, isoform A"/>
    <property type="match status" value="1"/>
</dbReference>
<feature type="transmembrane region" description="Helical" evidence="15">
    <location>
        <begin position="595"/>
        <end position="616"/>
    </location>
</feature>
<dbReference type="GO" id="GO:0034703">
    <property type="term" value="C:cation channel complex"/>
    <property type="evidence" value="ECO:0007669"/>
    <property type="project" value="UniProtKB-ARBA"/>
</dbReference>
<dbReference type="SUPFAM" id="SSF48403">
    <property type="entry name" value="Ankyrin repeat"/>
    <property type="match status" value="1"/>
</dbReference>
<dbReference type="PROSITE" id="PS50088">
    <property type="entry name" value="ANK_REPEAT"/>
    <property type="match status" value="3"/>
</dbReference>
<dbReference type="CTD" id="8232063"/>
<dbReference type="eggNOG" id="KOG3676">
    <property type="taxonomic scope" value="Eukaryota"/>
</dbReference>
<reference evidence="17" key="1">
    <citation type="submission" date="2007-04" db="EMBL/GenBank/DDBJ databases">
        <title>Annotation of Pediculus humanus corporis strain USDA.</title>
        <authorList>
            <person name="Kirkness E."/>
            <person name="Hannick L."/>
            <person name="Hass B."/>
            <person name="Bruggner R."/>
            <person name="Lawson D."/>
            <person name="Bidwell S."/>
            <person name="Joardar V."/>
            <person name="Caler E."/>
            <person name="Walenz B."/>
            <person name="Inman J."/>
            <person name="Schobel S."/>
            <person name="Galinsky K."/>
            <person name="Amedeo P."/>
            <person name="Strausberg R."/>
        </authorList>
    </citation>
    <scope>NUCLEOTIDE SEQUENCE</scope>
    <source>
        <strain evidence="17">USDA</strain>
    </source>
</reference>
<dbReference type="OrthoDB" id="533508at2759"/>
<evidence type="ECO:0000256" key="7">
    <source>
        <dbReference type="ARBA" id="ARBA00022737"/>
    </source>
</evidence>
<evidence type="ECO:0000256" key="15">
    <source>
        <dbReference type="SAM" id="Phobius"/>
    </source>
</evidence>
<feature type="transmembrane region" description="Helical" evidence="15">
    <location>
        <begin position="652"/>
        <end position="669"/>
    </location>
</feature>
<dbReference type="EMBL" id="AAZO01004149">
    <property type="status" value="NOT_ANNOTATED_CDS"/>
    <property type="molecule type" value="Genomic_DNA"/>
</dbReference>
<dbReference type="InterPro" id="IPR036770">
    <property type="entry name" value="Ankyrin_rpt-contain_sf"/>
</dbReference>
<feature type="region of interest" description="Disordered" evidence="14">
    <location>
        <begin position="794"/>
        <end position="823"/>
    </location>
</feature>
<dbReference type="InterPro" id="IPR024862">
    <property type="entry name" value="TRPV"/>
</dbReference>
<dbReference type="EMBL" id="AAZO01004150">
    <property type="status" value="NOT_ANNOTATED_CDS"/>
    <property type="molecule type" value="Genomic_DNA"/>
</dbReference>
<sequence length="823" mass="93928">MGNTESNVTSGVKKQAGTSEQPLYKLVGLKGGGLLVDMMKRATQTKQYAELDHAIKTKIEPFLYNKGKGRLIPISQLVLLRNCERSRTKLLPLLKNMEDPESEFDMDRDGNPGDFQPAPDGVQEDFHDYNKKYRDVCWDLKKRGAVGETCLHLCMLNATSIHADLAKRLLKFYPKLINDIYMSDEYYGESVLHVAIVNEDPAMVKYLLDSGSNFHERCFGNFMCPEDQKATRTDSLDHEYVNLSTETNYEGYVYWGEYPLSFAACLGQEESYRLMLAKGANPDNQDTNGNTVLHMLVIHNKLPMFDVAYEVGANLSLKNAKCLTPLTLAAKLARVELFFHILNIEREIYWQIGSITCAAYPLSQIDTIDIETGNISKNSALNLVVFGEKDEHLELMDGVLVDLLVAKWNTYVKFRFYRQFISFFFYFLISVICFTLRPGPPTGTTTTTNGIVVLNNNNNNITSVVDNSNNVTTTTATTTATSYSFPGHVIVTLLSYDKYEDKIRIISELAMEIGSVLYLLGALREAKFLGIHMFIENLMTAPSRVLFLGSCCIMQFVPWLRITCKEETEDIVAVIIMLTTAPYFLFFCRKMNDPVFLFLFFLIKKIFFLIFFFFFFTKPTYYIIFLSFDNPKTPDGVDDSGTNPMQSPVESIMAMFLMSLTNFGEYYGAFEKTEHEFVAKLMFVVYMAIVAILLVNMLIAMMGNTYQKIAETRNEWQRQWARIVLVVERGVSPQERLKKLMLYSQPMSDGRRALVLRLHQTPEDKEEMKEILDMKRIHNRTVQRRKAKENKNVTFAGTPKNGIKNRLLGPVPPLKSIPSKPKI</sequence>
<dbReference type="FunCoup" id="E0VPB9">
    <property type="interactions" value="5"/>
</dbReference>
<evidence type="ECO:0000256" key="12">
    <source>
        <dbReference type="ARBA" id="ARBA00023303"/>
    </source>
</evidence>
<evidence type="ECO:0000256" key="13">
    <source>
        <dbReference type="PROSITE-ProRule" id="PRU00023"/>
    </source>
</evidence>
<keyword evidence="19" id="KW-1185">Reference proteome</keyword>